<dbReference type="KEGG" id="whr:OG579_18265"/>
<organism evidence="5 6">
    <name type="scientific">Williamsia herbipolensis</name>
    <dbReference type="NCBI Taxonomy" id="1603258"/>
    <lineage>
        <taxon>Bacteria</taxon>
        <taxon>Bacillati</taxon>
        <taxon>Actinomycetota</taxon>
        <taxon>Actinomycetes</taxon>
        <taxon>Mycobacteriales</taxon>
        <taxon>Nocardiaceae</taxon>
        <taxon>Williamsia</taxon>
    </lineage>
</organism>
<dbReference type="SUPFAM" id="SSF51735">
    <property type="entry name" value="NAD(P)-binding Rossmann-fold domains"/>
    <property type="match status" value="1"/>
</dbReference>
<dbReference type="PROSITE" id="PS00061">
    <property type="entry name" value="ADH_SHORT"/>
    <property type="match status" value="1"/>
</dbReference>
<evidence type="ECO:0000256" key="2">
    <source>
        <dbReference type="ARBA" id="ARBA00023002"/>
    </source>
</evidence>
<evidence type="ECO:0000256" key="1">
    <source>
        <dbReference type="ARBA" id="ARBA00006484"/>
    </source>
</evidence>
<evidence type="ECO:0000313" key="5">
    <source>
        <dbReference type="EMBL" id="WUM19621.1"/>
    </source>
</evidence>
<evidence type="ECO:0000259" key="4">
    <source>
        <dbReference type="SMART" id="SM00822"/>
    </source>
</evidence>
<dbReference type="EMBL" id="CP108021">
    <property type="protein sequence ID" value="WUM19621.1"/>
    <property type="molecule type" value="Genomic_DNA"/>
</dbReference>
<dbReference type="Gene3D" id="3.40.50.720">
    <property type="entry name" value="NAD(P)-binding Rossmann-like Domain"/>
    <property type="match status" value="1"/>
</dbReference>
<dbReference type="InterPro" id="IPR020904">
    <property type="entry name" value="Sc_DH/Rdtase_CS"/>
</dbReference>
<accession>A0AAU4K0S0</accession>
<evidence type="ECO:0000256" key="3">
    <source>
        <dbReference type="RuleBase" id="RU000363"/>
    </source>
</evidence>
<dbReference type="GO" id="GO:0016020">
    <property type="term" value="C:membrane"/>
    <property type="evidence" value="ECO:0007669"/>
    <property type="project" value="TreeGrafter"/>
</dbReference>
<dbReference type="PRINTS" id="PR00080">
    <property type="entry name" value="SDRFAMILY"/>
</dbReference>
<dbReference type="Proteomes" id="UP001432128">
    <property type="component" value="Chromosome"/>
</dbReference>
<protein>
    <submittedName>
        <fullName evidence="5">Short-chain dehydrogenase/reductase</fullName>
    </submittedName>
</protein>
<feature type="domain" description="Ketoreductase" evidence="4">
    <location>
        <begin position="10"/>
        <end position="187"/>
    </location>
</feature>
<dbReference type="PANTHER" id="PTHR44196:SF1">
    <property type="entry name" value="DEHYDROGENASE_REDUCTASE SDR FAMILY MEMBER 7B"/>
    <property type="match status" value="1"/>
</dbReference>
<dbReference type="InterPro" id="IPR036291">
    <property type="entry name" value="NAD(P)-bd_dom_sf"/>
</dbReference>
<sequence length="288" mass="29818">MSRRISVEGKVAVITGGASGIGAATARALASKGAHVVLLDRADTVADAALALSRSKGNRHLGLRADVTDSASLTAAIATVIDNYGCIDILVANAGVAEAGTVVVTPIDALVRTVEVNLIGVMRTVHAALPHVIDQRGHILIVSSAAALKNVPGGSAYAASKAGVEWFGGSLRLEVAHKGVSVGVAHPAWIRTPMYEAQDKIDAVREAITKLPWPFSVVTDVDECAAAFVAGVENRSRKVYVPAALAAVDKVRGVFTGRLWDLAVGLRASTTVPELEREVSALRAAQNA</sequence>
<keyword evidence="2" id="KW-0560">Oxidoreductase</keyword>
<proteinExistence type="inferred from homology"/>
<dbReference type="NCBIfam" id="NF004526">
    <property type="entry name" value="PRK05872.1"/>
    <property type="match status" value="1"/>
</dbReference>
<reference evidence="5 6" key="1">
    <citation type="submission" date="2022-10" db="EMBL/GenBank/DDBJ databases">
        <title>The complete genomes of actinobacterial strains from the NBC collection.</title>
        <authorList>
            <person name="Joergensen T.S."/>
            <person name="Alvarez Arevalo M."/>
            <person name="Sterndorff E.B."/>
            <person name="Faurdal D."/>
            <person name="Vuksanovic O."/>
            <person name="Mourched A.-S."/>
            <person name="Charusanti P."/>
            <person name="Shaw S."/>
            <person name="Blin K."/>
            <person name="Weber T."/>
        </authorList>
    </citation>
    <scope>NUCLEOTIDE SEQUENCE [LARGE SCALE GENOMIC DNA]</scope>
    <source>
        <strain evidence="5 6">NBC_00319</strain>
    </source>
</reference>
<dbReference type="Pfam" id="PF00106">
    <property type="entry name" value="adh_short"/>
    <property type="match status" value="1"/>
</dbReference>
<name>A0AAU4K0S0_9NOCA</name>
<dbReference type="RefSeq" id="WP_328857097.1">
    <property type="nucleotide sequence ID" value="NZ_CP108021.1"/>
</dbReference>
<dbReference type="PRINTS" id="PR00081">
    <property type="entry name" value="GDHRDH"/>
</dbReference>
<dbReference type="AlphaFoldDB" id="A0AAU4K0S0"/>
<dbReference type="PANTHER" id="PTHR44196">
    <property type="entry name" value="DEHYDROGENASE/REDUCTASE SDR FAMILY MEMBER 7B"/>
    <property type="match status" value="1"/>
</dbReference>
<evidence type="ECO:0000313" key="6">
    <source>
        <dbReference type="Proteomes" id="UP001432128"/>
    </source>
</evidence>
<comment type="similarity">
    <text evidence="1 3">Belongs to the short-chain dehydrogenases/reductases (SDR) family.</text>
</comment>
<gene>
    <name evidence="5" type="ORF">OG579_18265</name>
</gene>
<dbReference type="SMART" id="SM00822">
    <property type="entry name" value="PKS_KR"/>
    <property type="match status" value="1"/>
</dbReference>
<dbReference type="InterPro" id="IPR057326">
    <property type="entry name" value="KR_dom"/>
</dbReference>
<dbReference type="InterPro" id="IPR002347">
    <property type="entry name" value="SDR_fam"/>
</dbReference>
<dbReference type="CDD" id="cd05233">
    <property type="entry name" value="SDR_c"/>
    <property type="match status" value="1"/>
</dbReference>
<dbReference type="GO" id="GO:0016491">
    <property type="term" value="F:oxidoreductase activity"/>
    <property type="evidence" value="ECO:0007669"/>
    <property type="project" value="UniProtKB-KW"/>
</dbReference>
<keyword evidence="6" id="KW-1185">Reference proteome</keyword>